<dbReference type="OrthoDB" id="495783at2"/>
<dbReference type="AlphaFoldDB" id="A0A1I0CPK4"/>
<sequence length="151" mass="16024">MEKILISACFLGEKVRYNGEIKTAPNSIIASWHEQGRLVSVCPEVSGGLPVPRAAAEQQATGLVITQAGVDVTDAFTRGANIALSLCETHNIRYALLKESSPSCGSNTIYDGSFSHRKIPGQGVTAALLSAHGIKVFSEENIDQLITILTA</sequence>
<dbReference type="PANTHER" id="PTHR30087">
    <property type="entry name" value="INNER MEMBRANE PROTEIN"/>
    <property type="match status" value="1"/>
</dbReference>
<dbReference type="PANTHER" id="PTHR30087:SF1">
    <property type="entry name" value="HYPOTHETICAL CYTOSOLIC PROTEIN"/>
    <property type="match status" value="1"/>
</dbReference>
<dbReference type="Proteomes" id="UP000199308">
    <property type="component" value="Unassembled WGS sequence"/>
</dbReference>
<reference evidence="1 2" key="1">
    <citation type="submission" date="2016-10" db="EMBL/GenBank/DDBJ databases">
        <authorList>
            <person name="de Groot N.N."/>
        </authorList>
    </citation>
    <scope>NUCLEOTIDE SEQUENCE [LARGE SCALE GENOMIC DNA]</scope>
    <source>
        <strain evidence="1 2">DSM 19706</strain>
    </source>
</reference>
<evidence type="ECO:0000313" key="1">
    <source>
        <dbReference type="EMBL" id="SET21435.1"/>
    </source>
</evidence>
<organism evidence="1 2">
    <name type="scientific">Thalassotalea agarivorans</name>
    <name type="common">Thalassomonas agarivorans</name>
    <dbReference type="NCBI Taxonomy" id="349064"/>
    <lineage>
        <taxon>Bacteria</taxon>
        <taxon>Pseudomonadati</taxon>
        <taxon>Pseudomonadota</taxon>
        <taxon>Gammaproteobacteria</taxon>
        <taxon>Alteromonadales</taxon>
        <taxon>Colwelliaceae</taxon>
        <taxon>Thalassotalea</taxon>
    </lineage>
</organism>
<dbReference type="STRING" id="349064.SAMN05660429_01274"/>
<dbReference type="RefSeq" id="WP_093328587.1">
    <property type="nucleotide sequence ID" value="NZ_AP027363.1"/>
</dbReference>
<name>A0A1I0CPK4_THASX</name>
<keyword evidence="2" id="KW-1185">Reference proteome</keyword>
<gene>
    <name evidence="1" type="ORF">SAMN05660429_01274</name>
</gene>
<dbReference type="EMBL" id="FOHK01000005">
    <property type="protein sequence ID" value="SET21435.1"/>
    <property type="molecule type" value="Genomic_DNA"/>
</dbReference>
<evidence type="ECO:0000313" key="2">
    <source>
        <dbReference type="Proteomes" id="UP000199308"/>
    </source>
</evidence>
<protein>
    <submittedName>
        <fullName evidence="1">Uncharacterized conserved protein YbbK, DUF523 family</fullName>
    </submittedName>
</protein>
<dbReference type="InterPro" id="IPR007553">
    <property type="entry name" value="2-thiour_desulf"/>
</dbReference>
<proteinExistence type="predicted"/>
<accession>A0A1I0CPK4</accession>
<dbReference type="Pfam" id="PF04463">
    <property type="entry name" value="2-thiour_desulf"/>
    <property type="match status" value="1"/>
</dbReference>